<evidence type="ECO:0000313" key="3">
    <source>
        <dbReference type="Proteomes" id="UP001596047"/>
    </source>
</evidence>
<dbReference type="Gene3D" id="3.40.50.150">
    <property type="entry name" value="Vaccinia Virus protein VP39"/>
    <property type="match status" value="1"/>
</dbReference>
<dbReference type="Gene3D" id="1.10.1660.10">
    <property type="match status" value="1"/>
</dbReference>
<dbReference type="GO" id="GO:0032259">
    <property type="term" value="P:methylation"/>
    <property type="evidence" value="ECO:0007669"/>
    <property type="project" value="UniProtKB-KW"/>
</dbReference>
<dbReference type="PANTHER" id="PTHR43591:SF110">
    <property type="entry name" value="RHODANESE DOMAIN-CONTAINING PROTEIN"/>
    <property type="match status" value="1"/>
</dbReference>
<dbReference type="CDD" id="cd02440">
    <property type="entry name" value="AdoMet_MTases"/>
    <property type="match status" value="1"/>
</dbReference>
<dbReference type="SUPFAM" id="SSF46955">
    <property type="entry name" value="Putative DNA-binding domain"/>
    <property type="match status" value="1"/>
</dbReference>
<organism evidence="2 3">
    <name type="scientific">Paenibacillus solisilvae</name>
    <dbReference type="NCBI Taxonomy" id="2486751"/>
    <lineage>
        <taxon>Bacteria</taxon>
        <taxon>Bacillati</taxon>
        <taxon>Bacillota</taxon>
        <taxon>Bacilli</taxon>
        <taxon>Bacillales</taxon>
        <taxon>Paenibacillaceae</taxon>
        <taxon>Paenibacillus</taxon>
    </lineage>
</organism>
<accession>A0ABW0W4X6</accession>
<comment type="caution">
    <text evidence="2">The sequence shown here is derived from an EMBL/GenBank/DDBJ whole genome shotgun (WGS) entry which is preliminary data.</text>
</comment>
<dbReference type="GO" id="GO:0008168">
    <property type="term" value="F:methyltransferase activity"/>
    <property type="evidence" value="ECO:0007669"/>
    <property type="project" value="UniProtKB-KW"/>
</dbReference>
<proteinExistence type="predicted"/>
<dbReference type="SMART" id="SM00422">
    <property type="entry name" value="HTH_MERR"/>
    <property type="match status" value="1"/>
</dbReference>
<protein>
    <submittedName>
        <fullName evidence="2">Methyltransferase domain-containing protein</fullName>
    </submittedName>
</protein>
<keyword evidence="2" id="KW-0489">Methyltransferase</keyword>
<reference evidence="3" key="1">
    <citation type="journal article" date="2019" name="Int. J. Syst. Evol. Microbiol.">
        <title>The Global Catalogue of Microorganisms (GCM) 10K type strain sequencing project: providing services to taxonomists for standard genome sequencing and annotation.</title>
        <authorList>
            <consortium name="The Broad Institute Genomics Platform"/>
            <consortium name="The Broad Institute Genome Sequencing Center for Infectious Disease"/>
            <person name="Wu L."/>
            <person name="Ma J."/>
        </authorList>
    </citation>
    <scope>NUCLEOTIDE SEQUENCE [LARGE SCALE GENOMIC DNA]</scope>
    <source>
        <strain evidence="3">CGMCC 1.3240</strain>
    </source>
</reference>
<name>A0ABW0W4X6_9BACL</name>
<feature type="domain" description="HTH merR-type" evidence="1">
    <location>
        <begin position="1"/>
        <end position="53"/>
    </location>
</feature>
<evidence type="ECO:0000259" key="1">
    <source>
        <dbReference type="PROSITE" id="PS50937"/>
    </source>
</evidence>
<dbReference type="PROSITE" id="PS50937">
    <property type="entry name" value="HTH_MERR_2"/>
    <property type="match status" value="1"/>
</dbReference>
<gene>
    <name evidence="2" type="ORF">ACFPYJ_25895</name>
</gene>
<dbReference type="EMBL" id="JBHSOW010000098">
    <property type="protein sequence ID" value="MFC5652488.1"/>
    <property type="molecule type" value="Genomic_DNA"/>
</dbReference>
<dbReference type="InterPro" id="IPR009061">
    <property type="entry name" value="DNA-bd_dom_put_sf"/>
</dbReference>
<dbReference type="InterPro" id="IPR000551">
    <property type="entry name" value="MerR-type_HTH_dom"/>
</dbReference>
<dbReference type="SUPFAM" id="SSF53335">
    <property type="entry name" value="S-adenosyl-L-methionine-dependent methyltransferases"/>
    <property type="match status" value="1"/>
</dbReference>
<dbReference type="Pfam" id="PF13411">
    <property type="entry name" value="MerR_1"/>
    <property type="match status" value="1"/>
</dbReference>
<keyword evidence="2" id="KW-0808">Transferase</keyword>
<dbReference type="Proteomes" id="UP001596047">
    <property type="component" value="Unassembled WGS sequence"/>
</dbReference>
<dbReference type="Pfam" id="PF13649">
    <property type="entry name" value="Methyltransf_25"/>
    <property type="match status" value="1"/>
</dbReference>
<evidence type="ECO:0000313" key="2">
    <source>
        <dbReference type="EMBL" id="MFC5652488.1"/>
    </source>
</evidence>
<dbReference type="RefSeq" id="WP_379191262.1">
    <property type="nucleotide sequence ID" value="NZ_JBHSOW010000098.1"/>
</dbReference>
<dbReference type="InterPro" id="IPR029063">
    <property type="entry name" value="SAM-dependent_MTases_sf"/>
</dbReference>
<keyword evidence="3" id="KW-1185">Reference proteome</keyword>
<sequence length="318" mass="36355">MRFYEEKGLLTTSKQPHNQYRTFTEQDIWRLQTIIALRESGMPLEIIHHTLGEMDKENHGELQYYLELQRSALVSQWLEMKQVIETTDHMITLLKTNHSLPLEAIYKLAEGSRNLRELRTAWTDTWDYDQLASTHDERTASHTGDYAHYEETLNLIVEWVSAVQGEHGLDLGTGTGNLAGRFLAQGIQMSGVDQSKEMLRQCRRKFPALDVRPGNFLAIPYLEGEFDFIVSSFAFHHLSDDQQLIALEEMRRVLKPRGRICIAGQLDSYPHFPGWFEEKGLPAQAASHHPPASYGLCGPAPLAQKLNHRSCFCFQTSA</sequence>
<dbReference type="InterPro" id="IPR041698">
    <property type="entry name" value="Methyltransf_25"/>
</dbReference>
<dbReference type="PANTHER" id="PTHR43591">
    <property type="entry name" value="METHYLTRANSFERASE"/>
    <property type="match status" value="1"/>
</dbReference>